<evidence type="ECO:0000313" key="6">
    <source>
        <dbReference type="EMBL" id="MBK1781291.1"/>
    </source>
</evidence>
<name>A0ABS1EBM1_9BURK</name>
<evidence type="ECO:0000313" key="7">
    <source>
        <dbReference type="Proteomes" id="UP000635316"/>
    </source>
</evidence>
<protein>
    <submittedName>
        <fullName evidence="6">ATP-grasp domain-containing protein</fullName>
    </submittedName>
</protein>
<sequence>MERHRSKITADSVVSVSSAVDKSGSSQNTILFLGASSQQLAPINYARQAGFKIITCDNRPHNPGHKLADCSYDISTTALQDICDKAEEQEVDAVIAYGTDVGAPTAAWVSERLGLNGNPYNAVITLTDKGKFRQFQKEKKHFTPKFLILNQERLKNEADLPAKILEELDLPLIIKPVDASGSRGINRVHEKEQLQNALALATENSRSGDIIIEEMIPYIGYQICGEGFLHNGKIIFHAFADEHFTPGISPPVGETFPSSASEAQEQKAVGVLQDIFSTLGMRKGPFNFDLFYLPNGEVFVIEIGPRNGGNRMPEAIANAYGVDMIAATVESALGNDVQLERQWLRYSATYSVHSKKPGIFERVEYDPKIQPHIVNEQMFVKPGEKVQRFSQGSDMLGCLILTFDSQDQMISMMQDMDQLIQVLVNDEDIH</sequence>
<evidence type="ECO:0000256" key="4">
    <source>
        <dbReference type="PROSITE-ProRule" id="PRU00409"/>
    </source>
</evidence>
<accession>A0ABS1EBM1</accession>
<evidence type="ECO:0000259" key="5">
    <source>
        <dbReference type="PROSITE" id="PS50975"/>
    </source>
</evidence>
<dbReference type="Gene3D" id="3.30.1490.20">
    <property type="entry name" value="ATP-grasp fold, A domain"/>
    <property type="match status" value="1"/>
</dbReference>
<comment type="caution">
    <text evidence="6">The sequence shown here is derived from an EMBL/GenBank/DDBJ whole genome shotgun (WGS) entry which is preliminary data.</text>
</comment>
<evidence type="ECO:0000256" key="3">
    <source>
        <dbReference type="ARBA" id="ARBA00022840"/>
    </source>
</evidence>
<dbReference type="EMBL" id="JAENGP010000009">
    <property type="protein sequence ID" value="MBK1781291.1"/>
    <property type="molecule type" value="Genomic_DNA"/>
</dbReference>
<dbReference type="Gene3D" id="3.30.470.20">
    <property type="entry name" value="ATP-grasp fold, B domain"/>
    <property type="match status" value="1"/>
</dbReference>
<dbReference type="RefSeq" id="WP_200236047.1">
    <property type="nucleotide sequence ID" value="NZ_JAENGP010000009.1"/>
</dbReference>
<organism evidence="6 7">
    <name type="scientific">Advenella mandrilli</name>
    <dbReference type="NCBI Taxonomy" id="2800330"/>
    <lineage>
        <taxon>Bacteria</taxon>
        <taxon>Pseudomonadati</taxon>
        <taxon>Pseudomonadota</taxon>
        <taxon>Betaproteobacteria</taxon>
        <taxon>Burkholderiales</taxon>
        <taxon>Alcaligenaceae</taxon>
    </lineage>
</organism>
<dbReference type="Gene3D" id="3.40.50.20">
    <property type="match status" value="1"/>
</dbReference>
<keyword evidence="7" id="KW-1185">Reference proteome</keyword>
<reference evidence="6 7" key="1">
    <citation type="submission" date="2020-12" db="EMBL/GenBank/DDBJ databases">
        <authorList>
            <person name="Lu T."/>
            <person name="Wang Q."/>
            <person name="Han X."/>
        </authorList>
    </citation>
    <scope>NUCLEOTIDE SEQUENCE [LARGE SCALE GENOMIC DNA]</scope>
    <source>
        <strain evidence="6 7">WQ 585</strain>
    </source>
</reference>
<keyword evidence="1" id="KW-0436">Ligase</keyword>
<dbReference type="PANTHER" id="PTHR43585">
    <property type="entry name" value="FUMIPYRROLE BIOSYNTHESIS PROTEIN C"/>
    <property type="match status" value="1"/>
</dbReference>
<gene>
    <name evidence="6" type="ORF">JHL22_08680</name>
</gene>
<keyword evidence="2 4" id="KW-0547">Nucleotide-binding</keyword>
<dbReference type="PROSITE" id="PS50975">
    <property type="entry name" value="ATP_GRASP"/>
    <property type="match status" value="1"/>
</dbReference>
<evidence type="ECO:0000256" key="2">
    <source>
        <dbReference type="ARBA" id="ARBA00022741"/>
    </source>
</evidence>
<dbReference type="InterPro" id="IPR013815">
    <property type="entry name" value="ATP_grasp_subdomain_1"/>
</dbReference>
<proteinExistence type="predicted"/>
<evidence type="ECO:0000256" key="1">
    <source>
        <dbReference type="ARBA" id="ARBA00022598"/>
    </source>
</evidence>
<dbReference type="InterPro" id="IPR011761">
    <property type="entry name" value="ATP-grasp"/>
</dbReference>
<dbReference type="Pfam" id="PF13535">
    <property type="entry name" value="ATP-grasp_4"/>
    <property type="match status" value="1"/>
</dbReference>
<dbReference type="Proteomes" id="UP000635316">
    <property type="component" value="Unassembled WGS sequence"/>
</dbReference>
<dbReference type="InterPro" id="IPR052032">
    <property type="entry name" value="ATP-dep_AA_Ligase"/>
</dbReference>
<keyword evidence="3 4" id="KW-0067">ATP-binding</keyword>
<dbReference type="SUPFAM" id="SSF56059">
    <property type="entry name" value="Glutathione synthetase ATP-binding domain-like"/>
    <property type="match status" value="1"/>
</dbReference>
<feature type="domain" description="ATP-grasp" evidence="5">
    <location>
        <begin position="133"/>
        <end position="333"/>
    </location>
</feature>
<dbReference type="PANTHER" id="PTHR43585:SF2">
    <property type="entry name" value="ATP-GRASP ENZYME FSQD"/>
    <property type="match status" value="1"/>
</dbReference>